<feature type="compositionally biased region" description="Low complexity" evidence="2">
    <location>
        <begin position="644"/>
        <end position="664"/>
    </location>
</feature>
<feature type="binding site" evidence="1">
    <location>
        <position position="248"/>
    </location>
    <ligand>
        <name>a divalent metal cation</name>
        <dbReference type="ChEBI" id="CHEBI:60240"/>
        <note>catalytic</note>
    </ligand>
</feature>
<feature type="binding site" evidence="1">
    <location>
        <position position="142"/>
    </location>
    <ligand>
        <name>a divalent metal cation</name>
        <dbReference type="ChEBI" id="CHEBI:60240"/>
        <note>catalytic</note>
    </ligand>
</feature>
<reference evidence="4" key="1">
    <citation type="journal article" date="2014" name="Int. J. Syst. Evol. Microbiol.">
        <title>Complete genome sequence of Corynebacterium casei LMG S-19264T (=DSM 44701T), isolated from a smear-ripened cheese.</title>
        <authorList>
            <consortium name="US DOE Joint Genome Institute (JGI-PGF)"/>
            <person name="Walter F."/>
            <person name="Albersmeier A."/>
            <person name="Kalinowski J."/>
            <person name="Ruckert C."/>
        </authorList>
    </citation>
    <scope>NUCLEOTIDE SEQUENCE</scope>
    <source>
        <strain evidence="4">VKM B-1606</strain>
    </source>
</reference>
<feature type="domain" description="VOC" evidence="3">
    <location>
        <begin position="437"/>
        <end position="586"/>
    </location>
</feature>
<dbReference type="Gene3D" id="3.10.180.10">
    <property type="entry name" value="2,3-Dihydroxybiphenyl 1,2-Dioxygenase, domain 1"/>
    <property type="match status" value="2"/>
</dbReference>
<dbReference type="GO" id="GO:0046872">
    <property type="term" value="F:metal ion binding"/>
    <property type="evidence" value="ECO:0007669"/>
    <property type="project" value="UniProtKB-UniRule"/>
</dbReference>
<feature type="binding site" evidence="1">
    <location>
        <position position="173"/>
    </location>
    <ligand>
        <name>a divalent metal cation</name>
        <dbReference type="ChEBI" id="CHEBI:60240"/>
        <note>catalytic</note>
    </ligand>
</feature>
<keyword evidence="6" id="KW-1185">Reference proteome</keyword>
<dbReference type="InterPro" id="IPR050312">
    <property type="entry name" value="IolE/XylAMocC-like"/>
</dbReference>
<dbReference type="EMBL" id="JAFBCY010000003">
    <property type="protein sequence ID" value="MBM7852429.1"/>
    <property type="molecule type" value="Genomic_DNA"/>
</dbReference>
<dbReference type="InterPro" id="IPR004360">
    <property type="entry name" value="Glyas_Fos-R_dOase_dom"/>
</dbReference>
<keyword evidence="1" id="KW-0456">Lyase</keyword>
<comment type="pathway">
    <text evidence="1">Aromatic compound metabolism; 3,4-dihydroxybenzoate biosynthesis.</text>
</comment>
<dbReference type="SUPFAM" id="SSF54593">
    <property type="entry name" value="Glyoxalase/Bleomycin resistance protein/Dihydroxybiphenyl dioxygenase"/>
    <property type="match status" value="1"/>
</dbReference>
<dbReference type="EC" id="4.2.1.118" evidence="1"/>
<dbReference type="InterPro" id="IPR037523">
    <property type="entry name" value="VOC_core"/>
</dbReference>
<comment type="function">
    <text evidence="1">Catalyzes the conversion of 3-dehydroshikimate to protocatechuate (3,4-dihydroxybenzoate), a common intermediate of quinate and shikimate degradation pathways.</text>
</comment>
<feature type="region of interest" description="Disordered" evidence="2">
    <location>
        <begin position="631"/>
        <end position="664"/>
    </location>
</feature>
<dbReference type="Proteomes" id="UP000758856">
    <property type="component" value="Unassembled WGS sequence"/>
</dbReference>
<feature type="binding site" evidence="1">
    <location>
        <position position="595"/>
    </location>
    <ligand>
        <name>Mg(2+)</name>
        <dbReference type="ChEBI" id="CHEBI:18420"/>
    </ligand>
</feature>
<keyword evidence="1" id="KW-0479">Metal-binding</keyword>
<feature type="binding site" evidence="1">
    <location>
        <position position="200"/>
    </location>
    <ligand>
        <name>a divalent metal cation</name>
        <dbReference type="ChEBI" id="CHEBI:60240"/>
        <note>catalytic</note>
    </ligand>
</feature>
<organism evidence="4 7">
    <name type="scientific">Methylopila capsulata</name>
    <dbReference type="NCBI Taxonomy" id="61654"/>
    <lineage>
        <taxon>Bacteria</taxon>
        <taxon>Pseudomonadati</taxon>
        <taxon>Pseudomonadota</taxon>
        <taxon>Alphaproteobacteria</taxon>
        <taxon>Hyphomicrobiales</taxon>
        <taxon>Methylopilaceae</taxon>
        <taxon>Methylopila</taxon>
    </lineage>
</organism>
<dbReference type="PANTHER" id="PTHR12110">
    <property type="entry name" value="HYDROXYPYRUVATE ISOMERASE"/>
    <property type="match status" value="1"/>
</dbReference>
<dbReference type="Pfam" id="PF00903">
    <property type="entry name" value="Glyoxalase"/>
    <property type="match status" value="1"/>
</dbReference>
<dbReference type="InterPro" id="IPR029068">
    <property type="entry name" value="Glyas_Bleomycin-R_OHBP_Dase"/>
</dbReference>
<evidence type="ECO:0000259" key="3">
    <source>
        <dbReference type="PROSITE" id="PS51819"/>
    </source>
</evidence>
<dbReference type="HAMAP" id="MF_02238">
    <property type="entry name" value="DSD"/>
    <property type="match status" value="1"/>
</dbReference>
<dbReference type="Proteomes" id="UP001143400">
    <property type="component" value="Unassembled WGS sequence"/>
</dbReference>
<evidence type="ECO:0000313" key="5">
    <source>
        <dbReference type="EMBL" id="MBM7852429.1"/>
    </source>
</evidence>
<dbReference type="SUPFAM" id="SSF51658">
    <property type="entry name" value="Xylose isomerase-like"/>
    <property type="match status" value="1"/>
</dbReference>
<evidence type="ECO:0000313" key="4">
    <source>
        <dbReference type="EMBL" id="GLK56638.1"/>
    </source>
</evidence>
<dbReference type="InterPro" id="IPR013022">
    <property type="entry name" value="Xyl_isomerase-like_TIM-brl"/>
</dbReference>
<protein>
    <recommendedName>
        <fullName evidence="1">3-dehydroshikimate dehydratase</fullName>
        <shortName evidence="1">DSD</shortName>
        <ecNumber evidence="1">4.2.1.118</ecNumber>
    </recommendedName>
</protein>
<dbReference type="InterPro" id="IPR036237">
    <property type="entry name" value="Xyl_isomerase-like_sf"/>
</dbReference>
<evidence type="ECO:0000313" key="6">
    <source>
        <dbReference type="Proteomes" id="UP000758856"/>
    </source>
</evidence>
<comment type="similarity">
    <text evidence="1">Belongs to the bacterial two-domain DSD family.</text>
</comment>
<dbReference type="Pfam" id="PF01261">
    <property type="entry name" value="AP_endonuc_2"/>
    <property type="match status" value="1"/>
</dbReference>
<sequence>MQASDVFKPRSASIATVSLSGDLREKLIAAAAVGFDGVEIFENDLLAYAGSPQDVRKLAQDLGLAIVLYQPFRDFEATPGRLAANLDRAERKFDVMQQLGVDLLLACSNTQADAIDDDARAAADLRALADRAGARGLRIGYEALSWGRHVHRWRRAWEIVGRADHPALGLVLDSFHTLCVGDAFPGGADAPPGDKIFFVQLADAPRLTLDPLSWSRHHRVFPGQGQLAVAEFLKAVCAAGYAGPLSLEVFNDNFRAAPPLAIARDGLRSLLALQDETRVGGGAPLPAVGMHRGVAYLEFAVDADAREQFAARFAELGFVHVGRKRTKAVDLYRQGEVAVALNADPRGEAGGRARTCGPSLHAIGLAIDAPAAALARGRAFRCEASPSDDGVRDASSLVLRTPDRILIELLGPNGLNEVTARFDPVEDVRPEVGELIRIDHLAQAIPVQEMDGIALFLTAVLGLSAQQSCEIADPHGLIESRAMVSDGRALALPLNATKSAGTMTGRRIARPERPAVHHVAFETDDIFAAVRSMQTRGASPLAIPHNYYEDLGSRFMLDSEFVKILEDHSIMYDEDEFGRFLHVYGPAFANGFFLEIVERKGYLGFGAANAPIRVACQAHEYERNAELETQRIGAMRPDGGRPPGGRLATAAASPSTRRPAPTCP</sequence>
<dbReference type="GO" id="GO:0046279">
    <property type="term" value="P:3,4-dihydroxybenzoate biosynthetic process"/>
    <property type="evidence" value="ECO:0007669"/>
    <property type="project" value="UniProtKB-UniRule"/>
</dbReference>
<dbReference type="EMBL" id="BSFF01000003">
    <property type="protein sequence ID" value="GLK56638.1"/>
    <property type="molecule type" value="Genomic_DNA"/>
</dbReference>
<dbReference type="Pfam" id="PF14696">
    <property type="entry name" value="Glyoxalase_5"/>
    <property type="match status" value="1"/>
</dbReference>
<reference evidence="4" key="3">
    <citation type="submission" date="2023-01" db="EMBL/GenBank/DDBJ databases">
        <authorList>
            <person name="Sun Q."/>
            <person name="Evtushenko L."/>
        </authorList>
    </citation>
    <scope>NUCLEOTIDE SEQUENCE</scope>
    <source>
        <strain evidence="4">VKM B-1606</strain>
    </source>
</reference>
<comment type="cofactor">
    <cofactor evidence="1">
        <name>a divalent metal cation</name>
        <dbReference type="ChEBI" id="CHEBI:60240"/>
    </cofactor>
</comment>
<name>A0A9W6MST1_9HYPH</name>
<evidence type="ECO:0000313" key="7">
    <source>
        <dbReference type="Proteomes" id="UP001143400"/>
    </source>
</evidence>
<comment type="caution">
    <text evidence="4">The sequence shown here is derived from an EMBL/GenBank/DDBJ whole genome shotgun (WGS) entry which is preliminary data.</text>
</comment>
<dbReference type="PROSITE" id="PS51819">
    <property type="entry name" value="VOC"/>
    <property type="match status" value="2"/>
</dbReference>
<gene>
    <name evidence="4" type="ORF">GCM10008170_26570</name>
    <name evidence="5" type="ORF">JOD31_002671</name>
</gene>
<feature type="binding site" evidence="1">
    <location>
        <position position="518"/>
    </location>
    <ligand>
        <name>Mg(2+)</name>
        <dbReference type="ChEBI" id="CHEBI:18420"/>
    </ligand>
</feature>
<proteinExistence type="inferred from homology"/>
<evidence type="ECO:0000256" key="1">
    <source>
        <dbReference type="HAMAP-Rule" id="MF_02238"/>
    </source>
</evidence>
<dbReference type="GO" id="GO:0046565">
    <property type="term" value="F:3-dehydroshikimate dehydratase activity"/>
    <property type="evidence" value="ECO:0007669"/>
    <property type="project" value="UniProtKB-UniRule"/>
</dbReference>
<feature type="domain" description="VOC" evidence="3">
    <location>
        <begin position="293"/>
        <end position="412"/>
    </location>
</feature>
<comment type="catalytic activity">
    <reaction evidence="1">
        <text>3-dehydroshikimate = 3,4-dihydroxybenzoate + H2O</text>
        <dbReference type="Rhea" id="RHEA:24848"/>
        <dbReference type="ChEBI" id="CHEBI:15377"/>
        <dbReference type="ChEBI" id="CHEBI:16630"/>
        <dbReference type="ChEBI" id="CHEBI:36241"/>
        <dbReference type="EC" id="4.2.1.118"/>
    </reaction>
</comment>
<keyword evidence="4" id="KW-0223">Dioxygenase</keyword>
<dbReference type="Gene3D" id="3.20.20.150">
    <property type="entry name" value="Divalent-metal-dependent TIM barrel enzymes"/>
    <property type="match status" value="1"/>
</dbReference>
<feature type="binding site" evidence="1">
    <location>
        <position position="440"/>
    </location>
    <ligand>
        <name>Mg(2+)</name>
        <dbReference type="ChEBI" id="CHEBI:18420"/>
    </ligand>
</feature>
<keyword evidence="5" id="KW-0560">Oxidoreductase</keyword>
<dbReference type="InterPro" id="IPR043700">
    <property type="entry name" value="DSD"/>
</dbReference>
<dbReference type="AlphaFoldDB" id="A0A9W6MST1"/>
<dbReference type="PANTHER" id="PTHR12110:SF21">
    <property type="entry name" value="XYLOSE ISOMERASE-LIKE TIM BARREL DOMAIN-CONTAINING PROTEIN"/>
    <property type="match status" value="1"/>
</dbReference>
<evidence type="ECO:0000256" key="2">
    <source>
        <dbReference type="SAM" id="MobiDB-lite"/>
    </source>
</evidence>
<reference evidence="5 6" key="2">
    <citation type="submission" date="2021-01" db="EMBL/GenBank/DDBJ databases">
        <title>Genomic Encyclopedia of Type Strains, Phase IV (KMG-IV): sequencing the most valuable type-strain genomes for metagenomic binning, comparative biology and taxonomic classification.</title>
        <authorList>
            <person name="Goeker M."/>
        </authorList>
    </citation>
    <scope>NUCLEOTIDE SEQUENCE [LARGE SCALE GENOMIC DNA]</scope>
    <source>
        <strain evidence="5 6">DSM 6130</strain>
    </source>
</reference>
<dbReference type="RefSeq" id="WP_204950821.1">
    <property type="nucleotide sequence ID" value="NZ_BSFF01000003.1"/>
</dbReference>
<accession>A0A9W6MST1</accession>
<dbReference type="GO" id="GO:0051213">
    <property type="term" value="F:dioxygenase activity"/>
    <property type="evidence" value="ECO:0007669"/>
    <property type="project" value="UniProtKB-KW"/>
</dbReference>